<feature type="domain" description="Nucleolus and neural progenitor protein-like N-terminal" evidence="3">
    <location>
        <begin position="6"/>
        <end position="193"/>
    </location>
</feature>
<dbReference type="OrthoDB" id="9899341at2759"/>
<feature type="region of interest" description="Disordered" evidence="1">
    <location>
        <begin position="445"/>
        <end position="518"/>
    </location>
</feature>
<dbReference type="PANTHER" id="PTHR34761:SF1">
    <property type="entry name" value="NUCLEOLUS AND NEURAL PROGENITOR PROTEIN"/>
    <property type="match status" value="1"/>
</dbReference>
<name>A0A6P3WA25_CLUHA</name>
<organism evidence="4 5">
    <name type="scientific">Clupea harengus</name>
    <name type="common">Atlantic herring</name>
    <dbReference type="NCBI Taxonomy" id="7950"/>
    <lineage>
        <taxon>Eukaryota</taxon>
        <taxon>Metazoa</taxon>
        <taxon>Chordata</taxon>
        <taxon>Craniata</taxon>
        <taxon>Vertebrata</taxon>
        <taxon>Euteleostomi</taxon>
        <taxon>Actinopterygii</taxon>
        <taxon>Neopterygii</taxon>
        <taxon>Teleostei</taxon>
        <taxon>Clupei</taxon>
        <taxon>Clupeiformes</taxon>
        <taxon>Clupeoidei</taxon>
        <taxon>Clupeidae</taxon>
        <taxon>Clupea</taxon>
    </lineage>
</organism>
<dbReference type="InterPro" id="IPR052835">
    <property type="entry name" value="Nepro"/>
</dbReference>
<evidence type="ECO:0000256" key="2">
    <source>
        <dbReference type="SAM" id="Phobius"/>
    </source>
</evidence>
<dbReference type="CTD" id="25871"/>
<evidence type="ECO:0000256" key="1">
    <source>
        <dbReference type="SAM" id="MobiDB-lite"/>
    </source>
</evidence>
<reference evidence="5" key="1">
    <citation type="submission" date="2025-08" db="UniProtKB">
        <authorList>
            <consortium name="RefSeq"/>
        </authorList>
    </citation>
    <scope>IDENTIFICATION</scope>
</reference>
<dbReference type="InterPro" id="IPR027951">
    <property type="entry name" value="Nepro_N"/>
</dbReference>
<feature type="transmembrane region" description="Helical" evidence="2">
    <location>
        <begin position="164"/>
        <end position="182"/>
    </location>
</feature>
<dbReference type="RefSeq" id="XP_012692651.2">
    <property type="nucleotide sequence ID" value="XM_012837197.3"/>
</dbReference>
<dbReference type="AlphaFoldDB" id="A0A6P3WA25"/>
<dbReference type="PANTHER" id="PTHR34761">
    <property type="entry name" value="NUCLEOLUS AND NEURAL PROGENITOR PROTEIN"/>
    <property type="match status" value="1"/>
</dbReference>
<dbReference type="KEGG" id="char:105908646"/>
<protein>
    <submittedName>
        <fullName evidence="5">Nucleolus and neural progenitor protein</fullName>
    </submittedName>
</protein>
<gene>
    <name evidence="5" type="primary">nepro</name>
</gene>
<dbReference type="GeneID" id="105908646"/>
<dbReference type="Proteomes" id="UP000515152">
    <property type="component" value="Chromosome 2"/>
</dbReference>
<evidence type="ECO:0000313" key="5">
    <source>
        <dbReference type="RefSeq" id="XP_012692651.2"/>
    </source>
</evidence>
<dbReference type="GO" id="GO:0045747">
    <property type="term" value="P:positive regulation of Notch signaling pathway"/>
    <property type="evidence" value="ECO:0007669"/>
    <property type="project" value="TreeGrafter"/>
</dbReference>
<evidence type="ECO:0000259" key="3">
    <source>
        <dbReference type="Pfam" id="PF14780"/>
    </source>
</evidence>
<feature type="compositionally biased region" description="Polar residues" evidence="1">
    <location>
        <begin position="501"/>
        <end position="511"/>
    </location>
</feature>
<keyword evidence="4" id="KW-1185">Reference proteome</keyword>
<accession>A0A6P3WA25</accession>
<proteinExistence type="predicted"/>
<dbReference type="GO" id="GO:0005634">
    <property type="term" value="C:nucleus"/>
    <property type="evidence" value="ECO:0007669"/>
    <property type="project" value="TreeGrafter"/>
</dbReference>
<keyword evidence="2" id="KW-0472">Membrane</keyword>
<sequence length="527" mass="59296">MAEEPWNKINIPFPCAVSVYRIPFAEDTDTVLQCLVAKSEKFLKLFCSDVLQTEIRVLYEVLYVTNNSSRQQKPFRALKQVEQCVHRVKAMKLREAVQDLWEACPKKAQRTVGLECRQCEVPSQALLEWVCVKMLGGACLLTRLLEYCSKAFILSRRHLQTGEFLVLNLMLISMLSRLWVFFRGLLRALPPLYLHALELLQQVSRARPLPYLTCFTLPGSLSGVLGPSGADLLEMEPTGRGRRPVRRASKATLLSRLFGEDGGGEGAKRRVAMGVQKAQRLKEDLGSVVLQRTSHAMSAGAKLDIKSLLMGTRAAKTQMTTLPNQRWSSSEDPAVIGQKRTFAKLLDSASSFSDLAENLQEVMRWCRDRKLVRERRSLAFMCLKCRRMVSMEAEGLSVKGRLRRFQRTVRRVLMSGRWRSPLPCHSLRLWRRRLGCRSSIRTLAQRGRTSEGSRTVRTVPSKHRVLSQQPVDPCSVALPPGSSEDEVRGSDVTSGAAGIRKSTTTVPQKATNTEEDDIDDIFSSIGF</sequence>
<dbReference type="Pfam" id="PF14780">
    <property type="entry name" value="NEPRO_N"/>
    <property type="match status" value="1"/>
</dbReference>
<keyword evidence="2" id="KW-1133">Transmembrane helix</keyword>
<evidence type="ECO:0000313" key="4">
    <source>
        <dbReference type="Proteomes" id="UP000515152"/>
    </source>
</evidence>
<keyword evidence="2" id="KW-0812">Transmembrane</keyword>